<dbReference type="InterPro" id="IPR008906">
    <property type="entry name" value="HATC_C_dom"/>
</dbReference>
<comment type="caution">
    <text evidence="2">The sequence shown here is derived from an EMBL/GenBank/DDBJ whole genome shotgun (WGS) entry which is preliminary data.</text>
</comment>
<dbReference type="Pfam" id="PF05699">
    <property type="entry name" value="Dimer_Tnp_hAT"/>
    <property type="match status" value="1"/>
</dbReference>
<dbReference type="InterPro" id="IPR006580">
    <property type="entry name" value="Znf_TTF"/>
</dbReference>
<evidence type="ECO:0000259" key="1">
    <source>
        <dbReference type="SMART" id="SM00597"/>
    </source>
</evidence>
<gene>
    <name evidence="2" type="ORF">MEUPH1_LOCUS27309</name>
</gene>
<dbReference type="GO" id="GO:0046983">
    <property type="term" value="F:protein dimerization activity"/>
    <property type="evidence" value="ECO:0007669"/>
    <property type="project" value="InterPro"/>
</dbReference>
<dbReference type="AlphaFoldDB" id="A0AAV0Y0S3"/>
<sequence>MANNIPVRDPASKTSTAFTLFIENYGPYQPIDVEFIKINGRLFRTEWYSQFPWIEFSEHLQAAFCFNCRVFPSKNAEKTFTNVGFKNWKKGIEKFTQHQKCNAHKESTCKLSSYTFSKKNGSVISEFNLAHKNSVTQNREYIRCLLKTLLFCARQGIAMRGHNETEMSTNCGNFLELLKLRAHDNAIIHKYYIEKEIILVDETQDLSYHEQVSIYIRYVDQHFVPHEVFLDLNNVRGQCYDGAASMRGSYSGVQSRIKEENPLALYVHCYAHILNLCLVDLAKSVPMVRNTFGTLSTLHNFIKASSKRYAIFKKVQESNAENKTIPDHSNIDNQKVQEDLKNIKKKNIKITQEILGLTNVLNLYLQSPKNNYATVKDMAMHTIESLKDYRCDSKFNELWILSKTVCDQNKLDPPKIPRMSKVPNRHGGGAKQAVYQDVQHYFKINFFFPLLDLLINDISNRFSENDLDILQALYDVYVKKTHRMTLLKDEIKDSLENRIDFFNKNNLKGGFENYSKCLTIFLSIPTNTASNERSFSSLKKLKTYLRLTMGQTRLSSIATLYIERDREVDFDQVINEFDEGAPIRGRRLVLR</sequence>
<proteinExistence type="predicted"/>
<organism evidence="2 3">
    <name type="scientific">Macrosiphum euphorbiae</name>
    <name type="common">potato aphid</name>
    <dbReference type="NCBI Taxonomy" id="13131"/>
    <lineage>
        <taxon>Eukaryota</taxon>
        <taxon>Metazoa</taxon>
        <taxon>Ecdysozoa</taxon>
        <taxon>Arthropoda</taxon>
        <taxon>Hexapoda</taxon>
        <taxon>Insecta</taxon>
        <taxon>Pterygota</taxon>
        <taxon>Neoptera</taxon>
        <taxon>Paraneoptera</taxon>
        <taxon>Hemiptera</taxon>
        <taxon>Sternorrhyncha</taxon>
        <taxon>Aphidomorpha</taxon>
        <taxon>Aphidoidea</taxon>
        <taxon>Aphididae</taxon>
        <taxon>Macrosiphini</taxon>
        <taxon>Macrosiphum</taxon>
    </lineage>
</organism>
<dbReference type="PANTHER" id="PTHR45749:SF21">
    <property type="entry name" value="DUF4371 DOMAIN-CONTAINING PROTEIN"/>
    <property type="match status" value="1"/>
</dbReference>
<dbReference type="SMART" id="SM00597">
    <property type="entry name" value="ZnF_TTF"/>
    <property type="match status" value="1"/>
</dbReference>
<accession>A0AAV0Y0S3</accession>
<protein>
    <recommendedName>
        <fullName evidence="1">TTF-type domain-containing protein</fullName>
    </recommendedName>
</protein>
<dbReference type="SUPFAM" id="SSF53098">
    <property type="entry name" value="Ribonuclease H-like"/>
    <property type="match status" value="1"/>
</dbReference>
<evidence type="ECO:0000313" key="3">
    <source>
        <dbReference type="Proteomes" id="UP001160148"/>
    </source>
</evidence>
<keyword evidence="3" id="KW-1185">Reference proteome</keyword>
<dbReference type="InterPro" id="IPR012337">
    <property type="entry name" value="RNaseH-like_sf"/>
</dbReference>
<evidence type="ECO:0000313" key="2">
    <source>
        <dbReference type="EMBL" id="CAI6373582.1"/>
    </source>
</evidence>
<dbReference type="PANTHER" id="PTHR45749">
    <property type="match status" value="1"/>
</dbReference>
<dbReference type="Proteomes" id="UP001160148">
    <property type="component" value="Unassembled WGS sequence"/>
</dbReference>
<reference evidence="2 3" key="1">
    <citation type="submission" date="2023-01" db="EMBL/GenBank/DDBJ databases">
        <authorList>
            <person name="Whitehead M."/>
        </authorList>
    </citation>
    <scope>NUCLEOTIDE SEQUENCE [LARGE SCALE GENOMIC DNA]</scope>
</reference>
<feature type="domain" description="TTF-type" evidence="1">
    <location>
        <begin position="39"/>
        <end position="121"/>
    </location>
</feature>
<name>A0AAV0Y0S3_9HEMI</name>
<dbReference type="EMBL" id="CARXXK010001102">
    <property type="protein sequence ID" value="CAI6373582.1"/>
    <property type="molecule type" value="Genomic_DNA"/>
</dbReference>